<keyword evidence="1" id="KW-0472">Membrane</keyword>
<reference evidence="2 3" key="1">
    <citation type="submission" date="2019-11" db="EMBL/GenBank/DDBJ databases">
        <title>Novel species isolated from a subtropical stream in China.</title>
        <authorList>
            <person name="Lu H."/>
        </authorList>
    </citation>
    <scope>NUCLEOTIDE SEQUENCE [LARGE SCALE GENOMIC DNA]</scope>
    <source>
        <strain evidence="2 3">FT92W</strain>
    </source>
</reference>
<feature type="transmembrane region" description="Helical" evidence="1">
    <location>
        <begin position="233"/>
        <end position="253"/>
    </location>
</feature>
<dbReference type="Proteomes" id="UP000446768">
    <property type="component" value="Unassembled WGS sequence"/>
</dbReference>
<dbReference type="GO" id="GO:0005548">
    <property type="term" value="F:phospholipid transporter activity"/>
    <property type="evidence" value="ECO:0007669"/>
    <property type="project" value="TreeGrafter"/>
</dbReference>
<sequence length="255" mass="26656">MSHPARPLWSDAAGALAMAGYALRHIHVLGRPPHRSRFLRLLLDMGARGLASTSLAAAVAGTLLIALLVRTITASPELAVRLLAVLLVREAGPMLVAIPVLLRTGTMMTARLGSMQHDGEARSLRLLGLSTRDYLAVPMVLACICACVLLTVYVEAAAVAGGIVIAAVLLELPARELFTHLALVLSPRDVAYVAVKSMGFGLVIASVAAWHGLGRSDHTSLPDTVGRAVMQSVFGLLLLNIVAAVLLYGPLAAGT</sequence>
<dbReference type="Pfam" id="PF02405">
    <property type="entry name" value="MlaE"/>
    <property type="match status" value="1"/>
</dbReference>
<evidence type="ECO:0008006" key="4">
    <source>
        <dbReference type="Google" id="ProtNLM"/>
    </source>
</evidence>
<evidence type="ECO:0000256" key="1">
    <source>
        <dbReference type="SAM" id="Phobius"/>
    </source>
</evidence>
<dbReference type="InterPro" id="IPR030802">
    <property type="entry name" value="Permease_MalE"/>
</dbReference>
<keyword evidence="1" id="KW-0812">Transmembrane</keyword>
<feature type="transmembrane region" description="Helical" evidence="1">
    <location>
        <begin position="50"/>
        <end position="72"/>
    </location>
</feature>
<feature type="transmembrane region" description="Helical" evidence="1">
    <location>
        <begin position="190"/>
        <end position="213"/>
    </location>
</feature>
<accession>A0A7X2IP13</accession>
<dbReference type="AlphaFoldDB" id="A0A7X2IP13"/>
<feature type="transmembrane region" description="Helical" evidence="1">
    <location>
        <begin position="78"/>
        <end position="102"/>
    </location>
</feature>
<dbReference type="PANTHER" id="PTHR30188">
    <property type="entry name" value="ABC TRANSPORTER PERMEASE PROTEIN-RELATED"/>
    <property type="match status" value="1"/>
</dbReference>
<evidence type="ECO:0000313" key="2">
    <source>
        <dbReference type="EMBL" id="MRV73303.1"/>
    </source>
</evidence>
<dbReference type="PANTHER" id="PTHR30188:SF4">
    <property type="entry name" value="PROTEIN TRIGALACTOSYLDIACYLGLYCEROL 1, CHLOROPLASTIC"/>
    <property type="match status" value="1"/>
</dbReference>
<gene>
    <name evidence="2" type="ORF">GJ700_16445</name>
</gene>
<name>A0A7X2IP13_9BURK</name>
<keyword evidence="1" id="KW-1133">Transmembrane helix</keyword>
<dbReference type="GO" id="GO:0043190">
    <property type="term" value="C:ATP-binding cassette (ABC) transporter complex"/>
    <property type="evidence" value="ECO:0007669"/>
    <property type="project" value="InterPro"/>
</dbReference>
<keyword evidence="3" id="KW-1185">Reference proteome</keyword>
<comment type="caution">
    <text evidence="2">The sequence shown here is derived from an EMBL/GenBank/DDBJ whole genome shotgun (WGS) entry which is preliminary data.</text>
</comment>
<organism evidence="2 3">
    <name type="scientific">Pseudoduganella rivuli</name>
    <dbReference type="NCBI Taxonomy" id="2666085"/>
    <lineage>
        <taxon>Bacteria</taxon>
        <taxon>Pseudomonadati</taxon>
        <taxon>Pseudomonadota</taxon>
        <taxon>Betaproteobacteria</taxon>
        <taxon>Burkholderiales</taxon>
        <taxon>Oxalobacteraceae</taxon>
        <taxon>Telluria group</taxon>
        <taxon>Pseudoduganella</taxon>
    </lineage>
</organism>
<feature type="transmembrane region" description="Helical" evidence="1">
    <location>
        <begin position="134"/>
        <end position="153"/>
    </location>
</feature>
<dbReference type="EMBL" id="WKJJ01000009">
    <property type="protein sequence ID" value="MRV73303.1"/>
    <property type="molecule type" value="Genomic_DNA"/>
</dbReference>
<evidence type="ECO:0000313" key="3">
    <source>
        <dbReference type="Proteomes" id="UP000446768"/>
    </source>
</evidence>
<proteinExistence type="predicted"/>
<protein>
    <recommendedName>
        <fullName evidence="4">ABC transporter permease</fullName>
    </recommendedName>
</protein>
<dbReference type="RefSeq" id="WP_154375715.1">
    <property type="nucleotide sequence ID" value="NZ_WKJJ01000009.1"/>
</dbReference>